<dbReference type="Proteomes" id="UP000439965">
    <property type="component" value="Unassembled WGS sequence"/>
</dbReference>
<evidence type="ECO:0000313" key="2">
    <source>
        <dbReference type="EMBL" id="MXS25581.1"/>
    </source>
</evidence>
<accession>A0A376H2A0</accession>
<dbReference type="Proteomes" id="UP000254807">
    <property type="component" value="Unassembled WGS sequence"/>
</dbReference>
<keyword evidence="4" id="KW-1185">Reference proteome</keyword>
<organism evidence="3 4">
    <name type="scientific">Enterococcus gallinarum</name>
    <dbReference type="NCBI Taxonomy" id="1353"/>
    <lineage>
        <taxon>Bacteria</taxon>
        <taxon>Bacillati</taxon>
        <taxon>Bacillota</taxon>
        <taxon>Bacilli</taxon>
        <taxon>Lactobacillales</taxon>
        <taxon>Enterococcaceae</taxon>
        <taxon>Enterococcus</taxon>
    </lineage>
</organism>
<keyword evidence="3" id="KW-0808">Transferase</keyword>
<gene>
    <name evidence="2" type="ORF">GTI89_05745</name>
    <name evidence="3" type="ORF">NCTC12360_02933</name>
</gene>
<dbReference type="AlphaFoldDB" id="A0A376H2A0"/>
<dbReference type="Pfam" id="PF13302">
    <property type="entry name" value="Acetyltransf_3"/>
    <property type="match status" value="1"/>
</dbReference>
<dbReference type="PANTHER" id="PTHR43415:SF3">
    <property type="entry name" value="GNAT-FAMILY ACETYLTRANSFERASE"/>
    <property type="match status" value="1"/>
</dbReference>
<dbReference type="GO" id="GO:0016747">
    <property type="term" value="F:acyltransferase activity, transferring groups other than amino-acyl groups"/>
    <property type="evidence" value="ECO:0007669"/>
    <property type="project" value="InterPro"/>
</dbReference>
<dbReference type="PANTHER" id="PTHR43415">
    <property type="entry name" value="SPERMIDINE N(1)-ACETYLTRANSFERASE"/>
    <property type="match status" value="1"/>
</dbReference>
<dbReference type="OrthoDB" id="65897at2"/>
<reference evidence="2 5" key="2">
    <citation type="submission" date="2019-04" db="EMBL/GenBank/DDBJ databases">
        <title>Step-wise assembly of the neonatal virome modulated by breast feeding.</title>
        <authorList>
            <person name="Liang G."/>
            <person name="Bushman F."/>
        </authorList>
    </citation>
    <scope>NUCLEOTIDE SEQUENCE [LARGE SCALE GENOMIC DNA]</scope>
    <source>
        <strain evidence="2 5">E3404</strain>
    </source>
</reference>
<dbReference type="EMBL" id="UFYW01000001">
    <property type="protein sequence ID" value="STD84396.1"/>
    <property type="molecule type" value="Genomic_DNA"/>
</dbReference>
<proteinExistence type="predicted"/>
<dbReference type="InterPro" id="IPR000182">
    <property type="entry name" value="GNAT_dom"/>
</dbReference>
<evidence type="ECO:0000313" key="5">
    <source>
        <dbReference type="Proteomes" id="UP000439965"/>
    </source>
</evidence>
<evidence type="ECO:0000313" key="3">
    <source>
        <dbReference type="EMBL" id="STD84396.1"/>
    </source>
</evidence>
<evidence type="ECO:0000313" key="4">
    <source>
        <dbReference type="Proteomes" id="UP000254807"/>
    </source>
</evidence>
<evidence type="ECO:0000259" key="1">
    <source>
        <dbReference type="PROSITE" id="PS51186"/>
    </source>
</evidence>
<name>A0A376H2A0_ENTGA</name>
<reference evidence="3 4" key="1">
    <citation type="submission" date="2018-06" db="EMBL/GenBank/DDBJ databases">
        <authorList>
            <consortium name="Pathogen Informatics"/>
            <person name="Doyle S."/>
        </authorList>
    </citation>
    <scope>NUCLEOTIDE SEQUENCE [LARGE SCALE GENOMIC DNA]</scope>
    <source>
        <strain evidence="3 4">NCTC12360</strain>
    </source>
</reference>
<dbReference type="InterPro" id="IPR016181">
    <property type="entry name" value="Acyl_CoA_acyltransferase"/>
</dbReference>
<dbReference type="PROSITE" id="PS51186">
    <property type="entry name" value="GNAT"/>
    <property type="match status" value="1"/>
</dbReference>
<sequence length="175" mass="19624">MAISLRKATIDDSPLIQKWWQDGKVMAAVGFPQGLAVSIEEVQQSLHYYEEVSGEFLLIIDEKGHLIGEFAYKPIEAKGATFDIKIGELSRQRQGYGKAALEKGMQRIAAQNRFNRIEITVNSTNEPALKLYEKVGFKQSGFLKDHWVNQVGERCSTVVMVYELADADNGLNKSN</sequence>
<dbReference type="SUPFAM" id="SSF55729">
    <property type="entry name" value="Acyl-CoA N-acyltransferases (Nat)"/>
    <property type="match status" value="1"/>
</dbReference>
<dbReference type="EMBL" id="WVTI01000003">
    <property type="protein sequence ID" value="MXS25581.1"/>
    <property type="molecule type" value="Genomic_DNA"/>
</dbReference>
<feature type="domain" description="N-acetyltransferase" evidence="1">
    <location>
        <begin position="3"/>
        <end position="165"/>
    </location>
</feature>
<dbReference type="Gene3D" id="3.40.630.30">
    <property type="match status" value="1"/>
</dbReference>
<dbReference type="RefSeq" id="WP_003127923.1">
    <property type="nucleotide sequence ID" value="NZ_BTSN01000004.1"/>
</dbReference>
<protein>
    <submittedName>
        <fullName evidence="2">GNAT family N-acetyltransferase</fullName>
    </submittedName>
    <submittedName>
        <fullName evidence="3">Ribosomal-protein-alanine N-acetyltransferase</fullName>
    </submittedName>
</protein>